<evidence type="ECO:0000259" key="10">
    <source>
        <dbReference type="PROSITE" id="PS50262"/>
    </source>
</evidence>
<keyword evidence="5 9" id="KW-0472">Membrane</keyword>
<evidence type="ECO:0000256" key="7">
    <source>
        <dbReference type="ARBA" id="ARBA00023224"/>
    </source>
</evidence>
<feature type="transmembrane region" description="Helical" evidence="9">
    <location>
        <begin position="206"/>
        <end position="230"/>
    </location>
</feature>
<dbReference type="PANTHER" id="PTHR24243">
    <property type="entry name" value="G-PROTEIN COUPLED RECEPTOR"/>
    <property type="match status" value="1"/>
</dbReference>
<dbReference type="Proteomes" id="UP000678393">
    <property type="component" value="Unassembled WGS sequence"/>
</dbReference>
<sequence>IIMLQGIPEIVQFMMNKGWVLSWLLCKTNRFVLVVALYASVMTLVSICVERYIGIVHPMRAHILCSRTRIAVTVSVIWPVAVVAGTPTLLFNEMQNSAGDVKVKFCHMHFPHDPLTYFLMFKYTELAIFYVLPLMVQVLLYGQVSRQLFHGSSKLRRESASDALLARRGVVKMLMLSVLVYLLSYFPHHALLVYMTFWPEEFHTTWTLNVLVSVLAYMNSAANPVLYGIFSQNFRLSFRSILCRSPRQPALPSCQFYRKATFSTSGKFARATSLIHSGQSEL</sequence>
<accession>A0A8S3ZZU8</accession>
<evidence type="ECO:0000256" key="2">
    <source>
        <dbReference type="ARBA" id="ARBA00022692"/>
    </source>
</evidence>
<dbReference type="AlphaFoldDB" id="A0A8S3ZZU8"/>
<dbReference type="CDD" id="cd00637">
    <property type="entry name" value="7tm_classA_rhodopsin-like"/>
    <property type="match status" value="1"/>
</dbReference>
<dbReference type="PANTHER" id="PTHR24243:SF224">
    <property type="entry name" value="G-PROTEIN COUPLED RECEPTOR 19-RELATED"/>
    <property type="match status" value="1"/>
</dbReference>
<dbReference type="InterPro" id="IPR000276">
    <property type="entry name" value="GPCR_Rhodpsn"/>
</dbReference>
<feature type="transmembrane region" description="Helical" evidence="9">
    <location>
        <begin position="31"/>
        <end position="49"/>
    </location>
</feature>
<evidence type="ECO:0000256" key="9">
    <source>
        <dbReference type="SAM" id="Phobius"/>
    </source>
</evidence>
<dbReference type="PROSITE" id="PS50262">
    <property type="entry name" value="G_PROTEIN_RECEP_F1_2"/>
    <property type="match status" value="1"/>
</dbReference>
<evidence type="ECO:0000256" key="1">
    <source>
        <dbReference type="ARBA" id="ARBA00004141"/>
    </source>
</evidence>
<evidence type="ECO:0000256" key="4">
    <source>
        <dbReference type="ARBA" id="ARBA00023040"/>
    </source>
</evidence>
<dbReference type="Gene3D" id="1.20.1070.10">
    <property type="entry name" value="Rhodopsin 7-helix transmembrane proteins"/>
    <property type="match status" value="1"/>
</dbReference>
<dbReference type="PRINTS" id="PR00237">
    <property type="entry name" value="GPCRRHODOPSN"/>
</dbReference>
<dbReference type="PROSITE" id="PS00237">
    <property type="entry name" value="G_PROTEIN_RECEP_F1_1"/>
    <property type="match status" value="1"/>
</dbReference>
<dbReference type="GO" id="GO:0004930">
    <property type="term" value="F:G protein-coupled receptor activity"/>
    <property type="evidence" value="ECO:0007669"/>
    <property type="project" value="UniProtKB-KW"/>
</dbReference>
<reference evidence="11" key="1">
    <citation type="submission" date="2021-04" db="EMBL/GenBank/DDBJ databases">
        <authorList>
            <consortium name="Molecular Ecology Group"/>
        </authorList>
    </citation>
    <scope>NUCLEOTIDE SEQUENCE</scope>
</reference>
<dbReference type="OrthoDB" id="10037617at2759"/>
<feature type="domain" description="G-protein coupled receptors family 1 profile" evidence="10">
    <location>
        <begin position="1"/>
        <end position="227"/>
    </location>
</feature>
<evidence type="ECO:0000256" key="8">
    <source>
        <dbReference type="RuleBase" id="RU000688"/>
    </source>
</evidence>
<feature type="non-terminal residue" evidence="11">
    <location>
        <position position="282"/>
    </location>
</feature>
<dbReference type="EMBL" id="CAJHNH020007890">
    <property type="protein sequence ID" value="CAG5135073.1"/>
    <property type="molecule type" value="Genomic_DNA"/>
</dbReference>
<evidence type="ECO:0000313" key="11">
    <source>
        <dbReference type="EMBL" id="CAG5135073.1"/>
    </source>
</evidence>
<name>A0A8S3ZZU8_9EUPU</name>
<keyword evidence="12" id="KW-1185">Reference proteome</keyword>
<organism evidence="11 12">
    <name type="scientific">Candidula unifasciata</name>
    <dbReference type="NCBI Taxonomy" id="100452"/>
    <lineage>
        <taxon>Eukaryota</taxon>
        <taxon>Metazoa</taxon>
        <taxon>Spiralia</taxon>
        <taxon>Lophotrochozoa</taxon>
        <taxon>Mollusca</taxon>
        <taxon>Gastropoda</taxon>
        <taxon>Heterobranchia</taxon>
        <taxon>Euthyneura</taxon>
        <taxon>Panpulmonata</taxon>
        <taxon>Eupulmonata</taxon>
        <taxon>Stylommatophora</taxon>
        <taxon>Helicina</taxon>
        <taxon>Helicoidea</taxon>
        <taxon>Geomitridae</taxon>
        <taxon>Candidula</taxon>
    </lineage>
</organism>
<feature type="transmembrane region" description="Helical" evidence="9">
    <location>
        <begin position="127"/>
        <end position="144"/>
    </location>
</feature>
<keyword evidence="6 8" id="KW-0675">Receptor</keyword>
<dbReference type="Pfam" id="PF00001">
    <property type="entry name" value="7tm_1"/>
    <property type="match status" value="1"/>
</dbReference>
<dbReference type="PRINTS" id="PR01157">
    <property type="entry name" value="P2YPURNOCPTR"/>
</dbReference>
<evidence type="ECO:0000256" key="5">
    <source>
        <dbReference type="ARBA" id="ARBA00023136"/>
    </source>
</evidence>
<dbReference type="InterPro" id="IPR017452">
    <property type="entry name" value="GPCR_Rhodpsn_7TM"/>
</dbReference>
<feature type="transmembrane region" description="Helical" evidence="9">
    <location>
        <begin position="70"/>
        <end position="91"/>
    </location>
</feature>
<dbReference type="SUPFAM" id="SSF81321">
    <property type="entry name" value="Family A G protein-coupled receptor-like"/>
    <property type="match status" value="1"/>
</dbReference>
<keyword evidence="4 8" id="KW-0297">G-protein coupled receptor</keyword>
<comment type="caution">
    <text evidence="11">The sequence shown here is derived from an EMBL/GenBank/DDBJ whole genome shotgun (WGS) entry which is preliminary data.</text>
</comment>
<proteinExistence type="inferred from homology"/>
<evidence type="ECO:0000313" key="12">
    <source>
        <dbReference type="Proteomes" id="UP000678393"/>
    </source>
</evidence>
<keyword evidence="2 8" id="KW-0812">Transmembrane</keyword>
<comment type="similarity">
    <text evidence="8">Belongs to the G-protein coupled receptor 1 family.</text>
</comment>
<evidence type="ECO:0000256" key="3">
    <source>
        <dbReference type="ARBA" id="ARBA00022989"/>
    </source>
</evidence>
<dbReference type="GO" id="GO:0005886">
    <property type="term" value="C:plasma membrane"/>
    <property type="evidence" value="ECO:0007669"/>
    <property type="project" value="TreeGrafter"/>
</dbReference>
<keyword evidence="3 9" id="KW-1133">Transmembrane helix</keyword>
<comment type="subcellular location">
    <subcellularLocation>
        <location evidence="1">Membrane</location>
        <topology evidence="1">Multi-pass membrane protein</topology>
    </subcellularLocation>
</comment>
<protein>
    <recommendedName>
        <fullName evidence="10">G-protein coupled receptors family 1 profile domain-containing protein</fullName>
    </recommendedName>
</protein>
<keyword evidence="7 8" id="KW-0807">Transducer</keyword>
<evidence type="ECO:0000256" key="6">
    <source>
        <dbReference type="ARBA" id="ARBA00023170"/>
    </source>
</evidence>
<gene>
    <name evidence="11" type="ORF">CUNI_LOCUS20631</name>
</gene>